<reference evidence="1 2" key="1">
    <citation type="journal article" date="2016" name="Genome Biol. Evol.">
        <title>Comparative Genomic Analyses of the Moraxella catarrhalis Serosensitive and Seroresistant Lineages Demonstrate Their Independent Evolution.</title>
        <authorList>
            <person name="Earl J.P."/>
            <person name="de Vries S.P."/>
            <person name="Ahmed A."/>
            <person name="Powell E."/>
            <person name="Schultz M.P."/>
            <person name="Hermans P.W."/>
            <person name="Hill D.J."/>
            <person name="Zhou Z."/>
            <person name="Constantinidou C.I."/>
            <person name="Hu F.Z."/>
            <person name="Bootsma H.J."/>
            <person name="Ehrlich G.D."/>
        </authorList>
    </citation>
    <scope>NUCLEOTIDE SEQUENCE [LARGE SCALE GENOMIC DNA]</scope>
    <source>
        <strain evidence="1 2">F23</strain>
    </source>
</reference>
<evidence type="ECO:0000313" key="1">
    <source>
        <dbReference type="EMBL" id="OAV28263.1"/>
    </source>
</evidence>
<protein>
    <submittedName>
        <fullName evidence="1">Uncharacterized protein</fullName>
    </submittedName>
</protein>
<proteinExistence type="predicted"/>
<name>A0AB36DRI4_MORCA</name>
<dbReference type="Proteomes" id="UP000078295">
    <property type="component" value="Unassembled WGS sequence"/>
</dbReference>
<accession>A0AB36DRI4</accession>
<gene>
    <name evidence="1" type="ORF">AO370_0047</name>
</gene>
<organism evidence="1 2">
    <name type="scientific">Moraxella catarrhalis</name>
    <name type="common">Branhamella catarrhalis</name>
    <dbReference type="NCBI Taxonomy" id="480"/>
    <lineage>
        <taxon>Bacteria</taxon>
        <taxon>Pseudomonadati</taxon>
        <taxon>Pseudomonadota</taxon>
        <taxon>Gammaproteobacteria</taxon>
        <taxon>Moraxellales</taxon>
        <taxon>Moraxellaceae</taxon>
        <taxon>Moraxella</taxon>
    </lineage>
</organism>
<comment type="caution">
    <text evidence="1">The sequence shown here is derived from an EMBL/GenBank/DDBJ whole genome shotgun (WGS) entry which is preliminary data.</text>
</comment>
<dbReference type="AlphaFoldDB" id="A0AB36DRI4"/>
<sequence>MIALLQFSVSLGFIQVLLIKSQTFTHFIKLVNFLFSFNNVKV</sequence>
<dbReference type="EMBL" id="LXHQ01000006">
    <property type="protein sequence ID" value="OAV28263.1"/>
    <property type="molecule type" value="Genomic_DNA"/>
</dbReference>
<evidence type="ECO:0000313" key="2">
    <source>
        <dbReference type="Proteomes" id="UP000078295"/>
    </source>
</evidence>